<name>A0A3D8RU03_9HELO</name>
<protein>
    <submittedName>
        <fullName evidence="3">Uncharacterized protein</fullName>
    </submittedName>
</protein>
<feature type="signal peptide" evidence="2">
    <location>
        <begin position="1"/>
        <end position="20"/>
    </location>
</feature>
<dbReference type="OrthoDB" id="10615113at2759"/>
<proteinExistence type="predicted"/>
<feature type="region of interest" description="Disordered" evidence="1">
    <location>
        <begin position="142"/>
        <end position="162"/>
    </location>
</feature>
<dbReference type="EMBL" id="PDLM01000005">
    <property type="protein sequence ID" value="RDW77456.1"/>
    <property type="molecule type" value="Genomic_DNA"/>
</dbReference>
<feature type="compositionally biased region" description="Polar residues" evidence="1">
    <location>
        <begin position="142"/>
        <end position="156"/>
    </location>
</feature>
<dbReference type="Proteomes" id="UP000256645">
    <property type="component" value="Unassembled WGS sequence"/>
</dbReference>
<feature type="chain" id="PRO_5017667920" evidence="2">
    <location>
        <begin position="21"/>
        <end position="213"/>
    </location>
</feature>
<reference evidence="3 4" key="1">
    <citation type="journal article" date="2018" name="IMA Fungus">
        <title>IMA Genome-F 9: Draft genome sequence of Annulohypoxylon stygium, Aspergillus mulundensis, Berkeleyomyces basicola (syn. Thielaviopsis basicola), Ceratocystis smalleyi, two Cercospora beticola strains, Coleophoma cylindrospora, Fusarium fracticaudum, Phialophora cf. hyalina, and Morchella septimelata.</title>
        <authorList>
            <person name="Wingfield B.D."/>
            <person name="Bills G.F."/>
            <person name="Dong Y."/>
            <person name="Huang W."/>
            <person name="Nel W.J."/>
            <person name="Swalarsk-Parry B.S."/>
            <person name="Vaghefi N."/>
            <person name="Wilken P.M."/>
            <person name="An Z."/>
            <person name="de Beer Z.W."/>
            <person name="De Vos L."/>
            <person name="Chen L."/>
            <person name="Duong T.A."/>
            <person name="Gao Y."/>
            <person name="Hammerbacher A."/>
            <person name="Kikkert J.R."/>
            <person name="Li Y."/>
            <person name="Li H."/>
            <person name="Li K."/>
            <person name="Li Q."/>
            <person name="Liu X."/>
            <person name="Ma X."/>
            <person name="Naidoo K."/>
            <person name="Pethybridge S.J."/>
            <person name="Sun J."/>
            <person name="Steenkamp E.T."/>
            <person name="van der Nest M.A."/>
            <person name="van Wyk S."/>
            <person name="Wingfield M.J."/>
            <person name="Xiong C."/>
            <person name="Yue Q."/>
            <person name="Zhang X."/>
        </authorList>
    </citation>
    <scope>NUCLEOTIDE SEQUENCE [LARGE SCALE GENOMIC DNA]</scope>
    <source>
        <strain evidence="3 4">BP6252</strain>
    </source>
</reference>
<keyword evidence="2" id="KW-0732">Signal</keyword>
<dbReference type="AlphaFoldDB" id="A0A3D8RU03"/>
<keyword evidence="4" id="KW-1185">Reference proteome</keyword>
<evidence type="ECO:0000313" key="4">
    <source>
        <dbReference type="Proteomes" id="UP000256645"/>
    </source>
</evidence>
<accession>A0A3D8RU03</accession>
<sequence>MRWCPLRSLTLAISPYLFSGFGTRNCTSAGMVSDLEPCMAVGSAVGGRSPRIAPLFLSRRRQYRPRRSTAHVVASAAMGLACLASLQPRHALPDDGDGPPFVLIFPVHRIPMVASAHAHLGWDAEPRRRALARTMKNITLASPASSTAVQKATSSKPKVGTGGMGVAWHRSQQAPQAIPSPAVPMLPIASGIPDLSYRVWLAQLAPIMGRRRA</sequence>
<comment type="caution">
    <text evidence="3">The sequence shown here is derived from an EMBL/GenBank/DDBJ whole genome shotgun (WGS) entry which is preliminary data.</text>
</comment>
<gene>
    <name evidence="3" type="ORF">BP6252_05509</name>
</gene>
<evidence type="ECO:0000256" key="2">
    <source>
        <dbReference type="SAM" id="SignalP"/>
    </source>
</evidence>
<evidence type="ECO:0000256" key="1">
    <source>
        <dbReference type="SAM" id="MobiDB-lite"/>
    </source>
</evidence>
<evidence type="ECO:0000313" key="3">
    <source>
        <dbReference type="EMBL" id="RDW77456.1"/>
    </source>
</evidence>
<organism evidence="3 4">
    <name type="scientific">Coleophoma cylindrospora</name>
    <dbReference type="NCBI Taxonomy" id="1849047"/>
    <lineage>
        <taxon>Eukaryota</taxon>
        <taxon>Fungi</taxon>
        <taxon>Dikarya</taxon>
        <taxon>Ascomycota</taxon>
        <taxon>Pezizomycotina</taxon>
        <taxon>Leotiomycetes</taxon>
        <taxon>Helotiales</taxon>
        <taxon>Dermateaceae</taxon>
        <taxon>Coleophoma</taxon>
    </lineage>
</organism>